<comment type="caution">
    <text evidence="8">The sequence shown here is derived from an EMBL/GenBank/DDBJ whole genome shotgun (WGS) entry which is preliminary data.</text>
</comment>
<keyword evidence="2" id="KW-0547">Nucleotide-binding</keyword>
<keyword evidence="6" id="KW-0472">Membrane</keyword>
<evidence type="ECO:0000256" key="5">
    <source>
        <dbReference type="SAM" id="MobiDB-lite"/>
    </source>
</evidence>
<dbReference type="PANTHER" id="PTHR43289">
    <property type="entry name" value="MITOGEN-ACTIVATED PROTEIN KINASE KINASE KINASE 20-RELATED"/>
    <property type="match status" value="1"/>
</dbReference>
<evidence type="ECO:0000256" key="3">
    <source>
        <dbReference type="ARBA" id="ARBA00022777"/>
    </source>
</evidence>
<dbReference type="GO" id="GO:0004674">
    <property type="term" value="F:protein serine/threonine kinase activity"/>
    <property type="evidence" value="ECO:0007669"/>
    <property type="project" value="UniProtKB-EC"/>
</dbReference>
<feature type="region of interest" description="Disordered" evidence="5">
    <location>
        <begin position="1"/>
        <end position="102"/>
    </location>
</feature>
<dbReference type="Pfam" id="PF00069">
    <property type="entry name" value="Pkinase"/>
    <property type="match status" value="1"/>
</dbReference>
<keyword evidence="1 8" id="KW-0808">Transferase</keyword>
<sequence length="690" mass="71303">MNGDESGIGPDDEPESEETVFRPSALARSAGAVPGAADLPSVPEGAGKPGEAPDEGADDGATVFDPGHVAAPVAAPPMPAPPMAVPPPPPPAPAAGGARKGGRIEVGDRLNHMFEVTRFIARGGMGEVFEGKNIMSGEKVAIKVILPALAADPKVVAMFRKEAQALLRLQHEALVRYVVQAQEPDLGCEYIVTGFIDGTNLSDALGKITPEMSELVVLTRRIASGLKVAHDLGVVHRDISPDNILLEGDRLDRARVIDFGIVKDTNPDAHTIIDDGFAGKMRFVAPEQLGDFDAQVGNWSDVYSLALVIVALAAGKPADLGGLPGEAMKKRRTGVDTSAVPQPLRAVIDRMLEADPARRMRSMDAVIEALDRVKLAEGRGKNKAGGRAGGKPGGAGAGGDGAMAALLGNRKLLIGGGAAAAIVLVGVAGMIAFGGGKDGQPVAAEAPVAGAKAVAAGDLERAVQASLPAIPCSWVEVAVGQGGGGFSLTGQGVSSQPDKVESGIFDAVRKLGAQVTASDFAKVAPLDPSYCGMLDELRKIRDPGPARVIASQPRYELATMTEGDYAGKLGARVITDLSLDGIDGEFALYSIEKSNVVSQIVGSRAEFTQVAQNNPAITQIGKDRYRIAIDGEVQPGWSGMVLITGKGGFSADLLSGLATPAGQARFEQTARANGWKASIAWYKFVDDTPG</sequence>
<name>A0ABV7IQJ0_9SPHN</name>
<protein>
    <submittedName>
        <fullName evidence="8">Serine/threonine-protein kinase</fullName>
        <ecNumber evidence="8">2.7.11.1</ecNumber>
    </submittedName>
</protein>
<accession>A0ABV7IQJ0</accession>
<organism evidence="8 9">
    <name type="scientific">Novosphingobium bradum</name>
    <dbReference type="NCBI Taxonomy" id="1737444"/>
    <lineage>
        <taxon>Bacteria</taxon>
        <taxon>Pseudomonadati</taxon>
        <taxon>Pseudomonadota</taxon>
        <taxon>Alphaproteobacteria</taxon>
        <taxon>Sphingomonadales</taxon>
        <taxon>Sphingomonadaceae</taxon>
        <taxon>Novosphingobium</taxon>
    </lineage>
</organism>
<dbReference type="PROSITE" id="PS00109">
    <property type="entry name" value="PROTEIN_KINASE_TYR"/>
    <property type="match status" value="1"/>
</dbReference>
<dbReference type="Gene3D" id="3.30.200.20">
    <property type="entry name" value="Phosphorylase Kinase, domain 1"/>
    <property type="match status" value="1"/>
</dbReference>
<dbReference type="InterPro" id="IPR008266">
    <property type="entry name" value="Tyr_kinase_AS"/>
</dbReference>
<dbReference type="SUPFAM" id="SSF56112">
    <property type="entry name" value="Protein kinase-like (PK-like)"/>
    <property type="match status" value="1"/>
</dbReference>
<keyword evidence="6" id="KW-1133">Transmembrane helix</keyword>
<dbReference type="RefSeq" id="WP_379509927.1">
    <property type="nucleotide sequence ID" value="NZ_JBHRTQ010000007.1"/>
</dbReference>
<keyword evidence="4" id="KW-0067">ATP-binding</keyword>
<evidence type="ECO:0000256" key="1">
    <source>
        <dbReference type="ARBA" id="ARBA00022679"/>
    </source>
</evidence>
<keyword evidence="3 8" id="KW-0418">Kinase</keyword>
<keyword evidence="9" id="KW-1185">Reference proteome</keyword>
<dbReference type="InterPro" id="IPR000719">
    <property type="entry name" value="Prot_kinase_dom"/>
</dbReference>
<gene>
    <name evidence="8" type="ORF">ACFOD9_09965</name>
</gene>
<feature type="transmembrane region" description="Helical" evidence="6">
    <location>
        <begin position="412"/>
        <end position="433"/>
    </location>
</feature>
<proteinExistence type="predicted"/>
<evidence type="ECO:0000313" key="8">
    <source>
        <dbReference type="EMBL" id="MFC3174579.1"/>
    </source>
</evidence>
<dbReference type="CDD" id="cd14014">
    <property type="entry name" value="STKc_PknB_like"/>
    <property type="match status" value="1"/>
</dbReference>
<keyword evidence="6" id="KW-0812">Transmembrane</keyword>
<evidence type="ECO:0000259" key="7">
    <source>
        <dbReference type="PROSITE" id="PS50011"/>
    </source>
</evidence>
<feature type="compositionally biased region" description="Pro residues" evidence="5">
    <location>
        <begin position="74"/>
        <end position="93"/>
    </location>
</feature>
<evidence type="ECO:0000256" key="2">
    <source>
        <dbReference type="ARBA" id="ARBA00022741"/>
    </source>
</evidence>
<dbReference type="Proteomes" id="UP001595604">
    <property type="component" value="Unassembled WGS sequence"/>
</dbReference>
<evidence type="ECO:0000256" key="6">
    <source>
        <dbReference type="SAM" id="Phobius"/>
    </source>
</evidence>
<evidence type="ECO:0000313" key="9">
    <source>
        <dbReference type="Proteomes" id="UP001595604"/>
    </source>
</evidence>
<dbReference type="InterPro" id="IPR011009">
    <property type="entry name" value="Kinase-like_dom_sf"/>
</dbReference>
<dbReference type="PROSITE" id="PS50011">
    <property type="entry name" value="PROTEIN_KINASE_DOM"/>
    <property type="match status" value="1"/>
</dbReference>
<evidence type="ECO:0000256" key="4">
    <source>
        <dbReference type="ARBA" id="ARBA00022840"/>
    </source>
</evidence>
<dbReference type="EMBL" id="JBHRTQ010000007">
    <property type="protein sequence ID" value="MFC3174579.1"/>
    <property type="molecule type" value="Genomic_DNA"/>
</dbReference>
<reference evidence="9" key="1">
    <citation type="journal article" date="2019" name="Int. J. Syst. Evol. Microbiol.">
        <title>The Global Catalogue of Microorganisms (GCM) 10K type strain sequencing project: providing services to taxonomists for standard genome sequencing and annotation.</title>
        <authorList>
            <consortium name="The Broad Institute Genomics Platform"/>
            <consortium name="The Broad Institute Genome Sequencing Center for Infectious Disease"/>
            <person name="Wu L."/>
            <person name="Ma J."/>
        </authorList>
    </citation>
    <scope>NUCLEOTIDE SEQUENCE [LARGE SCALE GENOMIC DNA]</scope>
    <source>
        <strain evidence="9">KCTC 42984</strain>
    </source>
</reference>
<dbReference type="PANTHER" id="PTHR43289:SF34">
    <property type="entry name" value="SERINE_THREONINE-PROTEIN KINASE YBDM-RELATED"/>
    <property type="match status" value="1"/>
</dbReference>
<dbReference type="EC" id="2.7.11.1" evidence="8"/>
<dbReference type="Gene3D" id="1.10.510.10">
    <property type="entry name" value="Transferase(Phosphotransferase) domain 1"/>
    <property type="match status" value="1"/>
</dbReference>
<feature type="domain" description="Protein kinase" evidence="7">
    <location>
        <begin position="114"/>
        <end position="375"/>
    </location>
</feature>